<dbReference type="RefSeq" id="XP_064706285.1">
    <property type="nucleotide sequence ID" value="XM_064846060.1"/>
</dbReference>
<evidence type="ECO:0000313" key="8">
    <source>
        <dbReference type="Proteomes" id="UP001358417"/>
    </source>
</evidence>
<evidence type="ECO:0000256" key="3">
    <source>
        <dbReference type="PIRSR" id="PIRSR000137-2"/>
    </source>
</evidence>
<evidence type="ECO:0000256" key="2">
    <source>
        <dbReference type="PIRSR" id="PIRSR000137-1"/>
    </source>
</evidence>
<dbReference type="EMBL" id="JAVRRD010000013">
    <property type="protein sequence ID" value="KAK5052585.1"/>
    <property type="molecule type" value="Genomic_DNA"/>
</dbReference>
<dbReference type="GeneID" id="89970658"/>
<comment type="caution">
    <text evidence="7">The sequence shown here is derived from an EMBL/GenBank/DDBJ whole genome shotgun (WGS) entry which is preliminary data.</text>
</comment>
<dbReference type="Proteomes" id="UP001358417">
    <property type="component" value="Unassembled WGS sequence"/>
</dbReference>
<dbReference type="InterPro" id="IPR000172">
    <property type="entry name" value="GMC_OxRdtase_N"/>
</dbReference>
<feature type="domain" description="Glucose-methanol-choline oxidoreductase N-terminal" evidence="5">
    <location>
        <begin position="86"/>
        <end position="109"/>
    </location>
</feature>
<evidence type="ECO:0000313" key="7">
    <source>
        <dbReference type="EMBL" id="KAK5052585.1"/>
    </source>
</evidence>
<reference evidence="7 8" key="1">
    <citation type="submission" date="2023-08" db="EMBL/GenBank/DDBJ databases">
        <title>Black Yeasts Isolated from many extreme environments.</title>
        <authorList>
            <person name="Coleine C."/>
            <person name="Stajich J.E."/>
            <person name="Selbmann L."/>
        </authorList>
    </citation>
    <scope>NUCLEOTIDE SEQUENCE [LARGE SCALE GENOMIC DNA]</scope>
    <source>
        <strain evidence="7 8">CCFEE 5792</strain>
    </source>
</reference>
<gene>
    <name evidence="7" type="ORF">LTR84_002450</name>
</gene>
<dbReference type="InterPro" id="IPR012132">
    <property type="entry name" value="GMC_OxRdtase"/>
</dbReference>
<accession>A0AAV9N9Q1</accession>
<evidence type="ECO:0000259" key="6">
    <source>
        <dbReference type="PROSITE" id="PS00624"/>
    </source>
</evidence>
<organism evidence="7 8">
    <name type="scientific">Exophiala bonariae</name>
    <dbReference type="NCBI Taxonomy" id="1690606"/>
    <lineage>
        <taxon>Eukaryota</taxon>
        <taxon>Fungi</taxon>
        <taxon>Dikarya</taxon>
        <taxon>Ascomycota</taxon>
        <taxon>Pezizomycotina</taxon>
        <taxon>Eurotiomycetes</taxon>
        <taxon>Chaetothyriomycetidae</taxon>
        <taxon>Chaetothyriales</taxon>
        <taxon>Herpotrichiellaceae</taxon>
        <taxon>Exophiala</taxon>
    </lineage>
</organism>
<dbReference type="PANTHER" id="PTHR11552:SF123">
    <property type="entry name" value="GMC OXIDOREDUCTASE (AFU_ORTHOLOGUE AFUA_2G01770)-RELATED"/>
    <property type="match status" value="1"/>
</dbReference>
<evidence type="ECO:0000256" key="1">
    <source>
        <dbReference type="ARBA" id="ARBA00010790"/>
    </source>
</evidence>
<dbReference type="PROSITE" id="PS00623">
    <property type="entry name" value="GMC_OXRED_1"/>
    <property type="match status" value="1"/>
</dbReference>
<dbReference type="Gene3D" id="3.50.50.60">
    <property type="entry name" value="FAD/NAD(P)-binding domain"/>
    <property type="match status" value="1"/>
</dbReference>
<feature type="binding site" evidence="3">
    <location>
        <position position="224"/>
    </location>
    <ligand>
        <name>FAD</name>
        <dbReference type="ChEBI" id="CHEBI:57692"/>
    </ligand>
</feature>
<dbReference type="PROSITE" id="PS00624">
    <property type="entry name" value="GMC_OXRED_2"/>
    <property type="match status" value="1"/>
</dbReference>
<dbReference type="GO" id="GO:0016614">
    <property type="term" value="F:oxidoreductase activity, acting on CH-OH group of donors"/>
    <property type="evidence" value="ECO:0007669"/>
    <property type="project" value="InterPro"/>
</dbReference>
<keyword evidence="3 4" id="KW-0274">FAD</keyword>
<dbReference type="SUPFAM" id="SSF54373">
    <property type="entry name" value="FAD-linked reductases, C-terminal domain"/>
    <property type="match status" value="1"/>
</dbReference>
<dbReference type="Gene3D" id="3.30.560.10">
    <property type="entry name" value="Glucose Oxidase, domain 3"/>
    <property type="match status" value="1"/>
</dbReference>
<evidence type="ECO:0000256" key="4">
    <source>
        <dbReference type="RuleBase" id="RU003968"/>
    </source>
</evidence>
<evidence type="ECO:0000259" key="5">
    <source>
        <dbReference type="PROSITE" id="PS00623"/>
    </source>
</evidence>
<comment type="cofactor">
    <cofactor evidence="3">
        <name>FAD</name>
        <dbReference type="ChEBI" id="CHEBI:57692"/>
    </cofactor>
</comment>
<proteinExistence type="inferred from homology"/>
<comment type="similarity">
    <text evidence="1 4">Belongs to the GMC oxidoreductase family.</text>
</comment>
<dbReference type="InterPro" id="IPR036188">
    <property type="entry name" value="FAD/NAD-bd_sf"/>
</dbReference>
<dbReference type="PANTHER" id="PTHR11552">
    <property type="entry name" value="GLUCOSE-METHANOL-CHOLINE GMC OXIDOREDUCTASE"/>
    <property type="match status" value="1"/>
</dbReference>
<dbReference type="Pfam" id="PF00732">
    <property type="entry name" value="GMC_oxred_N"/>
    <property type="match status" value="1"/>
</dbReference>
<feature type="domain" description="Glucose-methanol-choline oxidoreductase N-terminal" evidence="6">
    <location>
        <begin position="264"/>
        <end position="278"/>
    </location>
</feature>
<name>A0AAV9N9Q1_9EURO</name>
<keyword evidence="4" id="KW-0285">Flavoprotein</keyword>
<dbReference type="Pfam" id="PF05199">
    <property type="entry name" value="GMC_oxred_C"/>
    <property type="match status" value="1"/>
</dbReference>
<keyword evidence="8" id="KW-1185">Reference proteome</keyword>
<feature type="active site" description="Proton acceptor" evidence="2">
    <location>
        <position position="544"/>
    </location>
</feature>
<dbReference type="SUPFAM" id="SSF51905">
    <property type="entry name" value="FAD/NAD(P)-binding domain"/>
    <property type="match status" value="1"/>
</dbReference>
<feature type="active site" description="Proton donor" evidence="2">
    <location>
        <position position="506"/>
    </location>
</feature>
<dbReference type="InterPro" id="IPR007867">
    <property type="entry name" value="GMC_OxRtase_C"/>
</dbReference>
<dbReference type="GO" id="GO:0050660">
    <property type="term" value="F:flavin adenine dinucleotide binding"/>
    <property type="evidence" value="ECO:0007669"/>
    <property type="project" value="InterPro"/>
</dbReference>
<sequence>MTGKTYDFIVVGGGLAGSVVSSRLAESHPEQRILLIEAGSDREKNKNWNLKDAATAPLLVGTEYDWQDATVPQLALRSRVISSSSGKALGGGTVINRGGWMRGHKPDFDDWAELVRDHRWSYDGQLPYFKRVENVVDPCTDQAQHGVRGPITVTSVSTTGRQYPLRNAVLKAWKELDIQHKPDGNSGDPLGVVEYHENRANGDRQIASSCYSLNGVTVLTNSLVARVILEGTDAGCSYPVRAVGVRLADGTEYKATREIILSAGAYRSPQLLMLSGIGCKTNLASHGIPAIIDLPEVGKHLKDHPMYSTYWKLRNPEEQGGLVLGSKNPLFTQPQFTTGNPVDWITTTSLPLEGLRKAVEKDEGIVDPISSAGSQHPLLRTDRAFVELFVVYAASNPTDPVIPFDGSHITASIVGLQPTSEGTVKLASANPHHGPLIDPQYYTTEVDRYAIRDAVRRITKLFTQTSWSETIIAGETPSYQFPPLHHGITDDEIDARIANSAASCYHSTGTTSMGLVVDGNLVVKGTENLRVVDAGVIPTTIAAHIQHAVYALAEQAADIIASSI</sequence>
<dbReference type="AlphaFoldDB" id="A0AAV9N9Q1"/>
<dbReference type="PIRSF" id="PIRSF000137">
    <property type="entry name" value="Alcohol_oxidase"/>
    <property type="match status" value="1"/>
</dbReference>
<protein>
    <recommendedName>
        <fullName evidence="5 6">Glucose-methanol-choline oxidoreductase N-terminal domain-containing protein</fullName>
    </recommendedName>
</protein>